<feature type="region of interest" description="Disordered" evidence="1">
    <location>
        <begin position="1193"/>
        <end position="1564"/>
    </location>
</feature>
<feature type="region of interest" description="Disordered" evidence="1">
    <location>
        <begin position="482"/>
        <end position="662"/>
    </location>
</feature>
<feature type="compositionally biased region" description="Low complexity" evidence="1">
    <location>
        <begin position="1003"/>
        <end position="1013"/>
    </location>
</feature>
<feature type="compositionally biased region" description="Polar residues" evidence="1">
    <location>
        <begin position="754"/>
        <end position="764"/>
    </location>
</feature>
<feature type="compositionally biased region" description="Basic and acidic residues" evidence="1">
    <location>
        <begin position="549"/>
        <end position="559"/>
    </location>
</feature>
<feature type="compositionally biased region" description="Polar residues" evidence="1">
    <location>
        <begin position="512"/>
        <end position="522"/>
    </location>
</feature>
<feature type="compositionally biased region" description="Acidic residues" evidence="1">
    <location>
        <begin position="871"/>
        <end position="918"/>
    </location>
</feature>
<organism evidence="2 3">
    <name type="scientific">Cryptococcus deuterogattii Ram5</name>
    <dbReference type="NCBI Taxonomy" id="1296110"/>
    <lineage>
        <taxon>Eukaryota</taxon>
        <taxon>Fungi</taxon>
        <taxon>Dikarya</taxon>
        <taxon>Basidiomycota</taxon>
        <taxon>Agaricomycotina</taxon>
        <taxon>Tremellomycetes</taxon>
        <taxon>Tremellales</taxon>
        <taxon>Cryptococcaceae</taxon>
        <taxon>Cryptococcus</taxon>
        <taxon>Cryptococcus gattii species complex</taxon>
    </lineage>
</organism>
<evidence type="ECO:0000313" key="3">
    <source>
        <dbReference type="Proteomes" id="UP000053392"/>
    </source>
</evidence>
<dbReference type="OrthoDB" id="2576129at2759"/>
<protein>
    <submittedName>
        <fullName evidence="2">Uncharacterized protein</fullName>
    </submittedName>
</protein>
<proteinExistence type="predicted"/>
<evidence type="ECO:0000256" key="1">
    <source>
        <dbReference type="SAM" id="MobiDB-lite"/>
    </source>
</evidence>
<feature type="compositionally biased region" description="Acidic residues" evidence="1">
    <location>
        <begin position="617"/>
        <end position="626"/>
    </location>
</feature>
<dbReference type="HOGENOM" id="CLU_243986_0_0_1"/>
<feature type="compositionally biased region" description="Low complexity" evidence="1">
    <location>
        <begin position="523"/>
        <end position="537"/>
    </location>
</feature>
<accession>A0A0D0V427</accession>
<feature type="compositionally biased region" description="Basic and acidic residues" evidence="1">
    <location>
        <begin position="703"/>
        <end position="713"/>
    </location>
</feature>
<feature type="compositionally biased region" description="Polar residues" evidence="1">
    <location>
        <begin position="435"/>
        <end position="444"/>
    </location>
</feature>
<feature type="compositionally biased region" description="Polar residues" evidence="1">
    <location>
        <begin position="1347"/>
        <end position="1357"/>
    </location>
</feature>
<feature type="compositionally biased region" description="Acidic residues" evidence="1">
    <location>
        <begin position="1414"/>
        <end position="1429"/>
    </location>
</feature>
<keyword evidence="3" id="KW-1185">Reference proteome</keyword>
<feature type="compositionally biased region" description="Polar residues" evidence="1">
    <location>
        <begin position="1470"/>
        <end position="1506"/>
    </location>
</feature>
<evidence type="ECO:0000313" key="2">
    <source>
        <dbReference type="EMBL" id="KIR39680.1"/>
    </source>
</evidence>
<reference evidence="2 3" key="1">
    <citation type="submission" date="2015-01" db="EMBL/GenBank/DDBJ databases">
        <title>The Genome Sequence of Cryptococcus gattii Ram5.</title>
        <authorList>
            <consortium name="The Broad Institute Genomics Platform"/>
            <person name="Cuomo C."/>
            <person name="Litvintseva A."/>
            <person name="Chen Y."/>
            <person name="Heitman J."/>
            <person name="Sun S."/>
            <person name="Springer D."/>
            <person name="Dromer F."/>
            <person name="Young S."/>
            <person name="Zeng Q."/>
            <person name="Gargeya S."/>
            <person name="Abouelleil A."/>
            <person name="Alvarado L."/>
            <person name="Chapman S.B."/>
            <person name="Gainer-Dewar J."/>
            <person name="Goldberg J."/>
            <person name="Griggs A."/>
            <person name="Gujja S."/>
            <person name="Hansen M."/>
            <person name="Howarth C."/>
            <person name="Imamovic A."/>
            <person name="Larimer J."/>
            <person name="Murphy C."/>
            <person name="Naylor J."/>
            <person name="Pearson M."/>
            <person name="Priest M."/>
            <person name="Roberts A."/>
            <person name="Saif S."/>
            <person name="Shea T."/>
            <person name="Sykes S."/>
            <person name="Wortman J."/>
            <person name="Nusbaum C."/>
            <person name="Birren B."/>
        </authorList>
    </citation>
    <scope>NUCLEOTIDE SEQUENCE [LARGE SCALE GENOMIC DNA]</scope>
    <source>
        <strain evidence="2 3">Ram5</strain>
    </source>
</reference>
<feature type="compositionally biased region" description="Polar residues" evidence="1">
    <location>
        <begin position="788"/>
        <end position="800"/>
    </location>
</feature>
<feature type="compositionally biased region" description="Polar residues" evidence="1">
    <location>
        <begin position="1448"/>
        <end position="1457"/>
    </location>
</feature>
<feature type="compositionally biased region" description="Polar residues" evidence="1">
    <location>
        <begin position="1579"/>
        <end position="1597"/>
    </location>
</feature>
<feature type="compositionally biased region" description="Polar residues" evidence="1">
    <location>
        <begin position="588"/>
        <end position="603"/>
    </location>
</feature>
<dbReference type="Proteomes" id="UP000053392">
    <property type="component" value="Unassembled WGS sequence"/>
</dbReference>
<feature type="compositionally biased region" description="Polar residues" evidence="1">
    <location>
        <begin position="955"/>
        <end position="976"/>
    </location>
</feature>
<sequence>MPPKRKAGELAKIQSSTKEEPSKKPGRPSKAREFSDVTGASTSNVDPRAATALVKASQDNGSVDFGPVSDDYVPRRKMSRQKKGRHLIRSSLIGPTVLTMTVLDRVEILANVAGDCLLTLLTNGYPPRNRTDNAVDEGKRAWDGLYALKQSYIFSPYSPPFPLPEDVLSSLSPTTSASLRQNPLALNRAVYLSNLATFVWLILRPDEAGNIMGLLDVDEGNDKRVTRSRQGVDAEKEAIKGRVRRRNALMVAAWKKYWTAIIPRGQHGKEIALRLWLDLVTQIEISYRLQTITSSTESDFLPQIDDVLHDDMFSISSISRFGLPSDQDTSGDEGDEEIEDHKLYLHDLWGDLSVEREEELPKLELEEARAAYPWDDFQKGMLRFVKDEVLGESGEESLLTPGRRGVLAGIQTRTTQTRSESELDNEREESDKSTRLSQESAQAPNSPPRPFTAWPAREISNPGDGPIDFDLLDEIARELAAEESNKVEAVPPLTHGGNGNSTGNGSNSCNSPETSSTWAINESTSTPLPSRPSFSRPLSHENQSPKQTTTDKRKGKERGPLNLFGKQVKKDGFEWNKRQEGAERIAWESQSQSQASTPRASRQFQEETQETTTAQEQVEEIQEEIEPTAYDASDLLPDARQFRSTNPRSNLRPDEAIEDEGYLEEDVLVDPRQLDRLQQAVGAEEEGYEVDIMLDPRQLKARPSGELRAKQETEDGEEGYEEDEDVLPDPRQFARTTRSQARAFQQKETEKDTTGASTRAQKAETQIVEGEKEEDEHDYNELLGSLKESPTSGQPEQQAQIPVKDEDFVFHPNPDFPFDDLPPQAEIDDYDVEDVARAERQAELGAENVYEGTNDDYVVKDTTAERRGISEEEEEEEEEEEVGEEEEEKEEEEEEEEEGEEEEEEEAEEEEEEEEEEEHSPKGKRPYSSAFAAISSSEDEADRQRVLSRRRKSFETMSSQKKSTQPRFLGTSLFSPPTSPDRFPPNRQASAGPGPSTTRNRHAAAQPSSSAQSLSFENDESAFKKEDGYVSSTIVVEVDPFLVDEDGSPLTPSEEYTLPDDRNKQYSFFKSNLYGRKSDKGSKYVRLSGPRRWTKEEELLLWRTVQRVPATQVYPLRVVWYLHGDGGQLSEKLKWFSVQHMKDKMRTTVMRRLRSGELVQGNARAWAPLGSKEKDNWDKEEWGRMHDRALLATQLERQESEKRKEAARLREEEMERRKEEKRRIEEEKKKEREEKKKKLQGERARLKEDKRKRAEEQKRKREEEKRRKEEETQKKEEEREENAKTNNGTGRQYRESEDERSEESEENENEEQQDEPQEEMDELESRVDGSVGSQSATSPPPPKRQTTRASASNINPKRNTKKGLKAQKGAGVEPSGKSAAAVTGSSSQMNAKGPSSQSKRLMMEAWKSHAAANSEEDNDQENDEFENENEQTAPHLPARSAPFKTTAARKTTSQPVKLNQGAVTARAARKTTSNADNSTSRPINSANVSSGLSVSDTTKQLATQRTQPDEDDLTAEEGGKTDQGSESEVDELQEELELESDSELEVLPPGLNEQMADEEGIHPPLGQDIHAVMARSVRSDSSVQATHVLGTQYTDNAEQAERG</sequence>
<dbReference type="EMBL" id="KN847905">
    <property type="protein sequence ID" value="KIR39680.1"/>
    <property type="molecule type" value="Genomic_DNA"/>
</dbReference>
<feature type="compositionally biased region" description="Acidic residues" evidence="1">
    <location>
        <begin position="1525"/>
        <end position="1544"/>
    </location>
</feature>
<name>A0A0D0V427_9TREE</name>
<feature type="region of interest" description="Disordered" evidence="1">
    <location>
        <begin position="1"/>
        <end position="47"/>
    </location>
</feature>
<feature type="region of interest" description="Disordered" evidence="1">
    <location>
        <begin position="682"/>
        <end position="1018"/>
    </location>
</feature>
<feature type="region of interest" description="Disordered" evidence="1">
    <location>
        <begin position="393"/>
        <end position="469"/>
    </location>
</feature>
<feature type="compositionally biased region" description="Basic and acidic residues" evidence="1">
    <location>
        <begin position="568"/>
        <end position="586"/>
    </location>
</feature>
<feature type="compositionally biased region" description="Acidic residues" evidence="1">
    <location>
        <begin position="714"/>
        <end position="727"/>
    </location>
</feature>
<feature type="compositionally biased region" description="Basic and acidic residues" evidence="1">
    <location>
        <begin position="1196"/>
        <end position="1283"/>
    </location>
</feature>
<feature type="compositionally biased region" description="Polar residues" evidence="1">
    <location>
        <begin position="734"/>
        <end position="743"/>
    </location>
</feature>
<feature type="compositionally biased region" description="Polar residues" evidence="1">
    <location>
        <begin position="1383"/>
        <end position="1399"/>
    </location>
</feature>
<gene>
    <name evidence="2" type="ORF">I313_04151</name>
</gene>
<feature type="compositionally biased region" description="Basic and acidic residues" evidence="1">
    <location>
        <begin position="857"/>
        <end position="870"/>
    </location>
</feature>
<feature type="region of interest" description="Disordered" evidence="1">
    <location>
        <begin position="1576"/>
        <end position="1603"/>
    </location>
</feature>
<feature type="compositionally biased region" description="Acidic residues" evidence="1">
    <location>
        <begin position="1298"/>
        <end position="1322"/>
    </location>
</feature>